<feature type="domain" description="Putative oxidoreductase/dehydrogenase Rossmann-like" evidence="1">
    <location>
        <begin position="3"/>
        <end position="122"/>
    </location>
</feature>
<dbReference type="PATRIC" id="fig|1149862.3.peg.1440"/>
<dbReference type="SUPFAM" id="SSF48179">
    <property type="entry name" value="6-phosphogluconate dehydrogenase C-terminal domain-like"/>
    <property type="match status" value="1"/>
</dbReference>
<evidence type="ECO:0000313" key="3">
    <source>
        <dbReference type="EMBL" id="EIW19174.1"/>
    </source>
</evidence>
<evidence type="ECO:0008006" key="5">
    <source>
        <dbReference type="Google" id="ProtNLM"/>
    </source>
</evidence>
<dbReference type="Gene3D" id="3.40.50.720">
    <property type="entry name" value="NAD(P)-binding Rossmann-like Domain"/>
    <property type="match status" value="1"/>
</dbReference>
<dbReference type="InterPro" id="IPR008927">
    <property type="entry name" value="6-PGluconate_DH-like_C_sf"/>
</dbReference>
<dbReference type="Pfam" id="PF10727">
    <property type="entry name" value="Rossmann-like"/>
    <property type="match status" value="1"/>
</dbReference>
<protein>
    <recommendedName>
        <fullName evidence="5">NADP oxidoreductase coenzyme F420-dependent</fullName>
    </recommendedName>
</protein>
<keyword evidence="4" id="KW-1185">Reference proteome</keyword>
<gene>
    <name evidence="3" type="ORF">FB4_2884</name>
</gene>
<name>I9LFA9_9FIRM</name>
<dbReference type="RefSeq" id="WP_007932689.1">
    <property type="nucleotide sequence ID" value="NZ_AKVJ01000021.1"/>
</dbReference>
<dbReference type="EMBL" id="AKVJ01000021">
    <property type="protein sequence ID" value="EIW19174.1"/>
    <property type="molecule type" value="Genomic_DNA"/>
</dbReference>
<dbReference type="PANTHER" id="PTHR40459">
    <property type="entry name" value="CONSERVED HYPOTHETICAL ALANINE AND LEUCINE RICH PROTEIN"/>
    <property type="match status" value="1"/>
</dbReference>
<proteinExistence type="predicted"/>
<dbReference type="PANTHER" id="PTHR40459:SF1">
    <property type="entry name" value="CONSERVED HYPOTHETICAL ALANINE AND LEUCINE RICH PROTEIN"/>
    <property type="match status" value="1"/>
</dbReference>
<dbReference type="Pfam" id="PF10728">
    <property type="entry name" value="DUF2520"/>
    <property type="match status" value="1"/>
</dbReference>
<dbReference type="Gene3D" id="1.10.1040.20">
    <property type="entry name" value="ProC-like, C-terminal domain"/>
    <property type="match status" value="1"/>
</dbReference>
<dbReference type="AlphaFoldDB" id="I9LFA9"/>
<evidence type="ECO:0000313" key="4">
    <source>
        <dbReference type="Proteomes" id="UP000004324"/>
    </source>
</evidence>
<organism evidence="3 4">
    <name type="scientific">Pelosinus fermentans B4</name>
    <dbReference type="NCBI Taxonomy" id="1149862"/>
    <lineage>
        <taxon>Bacteria</taxon>
        <taxon>Bacillati</taxon>
        <taxon>Bacillota</taxon>
        <taxon>Negativicutes</taxon>
        <taxon>Selenomonadales</taxon>
        <taxon>Sporomusaceae</taxon>
        <taxon>Pelosinus</taxon>
    </lineage>
</organism>
<evidence type="ECO:0000259" key="2">
    <source>
        <dbReference type="Pfam" id="PF10728"/>
    </source>
</evidence>
<reference evidence="3 4" key="1">
    <citation type="journal article" date="2012" name="J. Bacteriol.">
        <title>Draft Genome Sequences for Two Metal-Reducing Pelosinus fermentans Strains Isolated from a Cr(VI)-Contaminated Site and for Type Strain R7.</title>
        <authorList>
            <person name="Brown S.D."/>
            <person name="Podar M."/>
            <person name="Klingeman D.M."/>
            <person name="Johnson C.M."/>
            <person name="Yang Z.K."/>
            <person name="Utturkar S.M."/>
            <person name="Land M.L."/>
            <person name="Mosher J.J."/>
            <person name="Hurt R.A.Jr."/>
            <person name="Phelps T.J."/>
            <person name="Palumbo A.V."/>
            <person name="Arkin A.P."/>
            <person name="Hazen T.C."/>
            <person name="Elias D.A."/>
        </authorList>
    </citation>
    <scope>NUCLEOTIDE SEQUENCE [LARGE SCALE GENOMIC DNA]</scope>
    <source>
        <strain evidence="3 4">B4</strain>
    </source>
</reference>
<dbReference type="Proteomes" id="UP000004324">
    <property type="component" value="Unassembled WGS sequence"/>
</dbReference>
<dbReference type="InterPro" id="IPR019665">
    <property type="entry name" value="OxRdtase/DH_put_Rossmann_dom"/>
</dbReference>
<dbReference type="InterPro" id="IPR018931">
    <property type="entry name" value="DUF2520"/>
</dbReference>
<dbReference type="SUPFAM" id="SSF51735">
    <property type="entry name" value="NAD(P)-binding Rossmann-fold domains"/>
    <property type="match status" value="1"/>
</dbReference>
<sequence>MKKQKPKIGIVGAGKVGSVLARGLSDRGYHLSGIASNSLESASQLARELGVGTRVRAADFIQDAEILFITTPDRCIGEVTAQVARENGFKRGQMVLHTSGCLTAEVLLPAKKQGAWIGCMHPLQSFANKEHTSERLAGIYFALSGQAEVIQQAEKIVNDLGGTSFQILDTDKSLYHGAACIVSNYTVSLMHWASRLYGKFGLSSDEALTALVPLLEGTLQNIKEMGVVQGLTGPISRGDDITVKTHLEAFENEVDKSLYSELGMYTLGIALEKGTVNQEQAASIEEILRIDNRGKSS</sequence>
<feature type="domain" description="DUF2520" evidence="2">
    <location>
        <begin position="139"/>
        <end position="265"/>
    </location>
</feature>
<dbReference type="OrthoDB" id="9810755at2"/>
<evidence type="ECO:0000259" key="1">
    <source>
        <dbReference type="Pfam" id="PF10727"/>
    </source>
</evidence>
<dbReference type="InterPro" id="IPR037108">
    <property type="entry name" value="TM1727-like_C_sf"/>
</dbReference>
<accession>I9LFA9</accession>
<dbReference type="InterPro" id="IPR036291">
    <property type="entry name" value="NAD(P)-bd_dom_sf"/>
</dbReference>
<comment type="caution">
    <text evidence="3">The sequence shown here is derived from an EMBL/GenBank/DDBJ whole genome shotgun (WGS) entry which is preliminary data.</text>
</comment>